<evidence type="ECO:0000256" key="2">
    <source>
        <dbReference type="SAM" id="MobiDB-lite"/>
    </source>
</evidence>
<organism evidence="3 4">
    <name type="scientific">Cyphellophora attinorum</name>
    <dbReference type="NCBI Taxonomy" id="1664694"/>
    <lineage>
        <taxon>Eukaryota</taxon>
        <taxon>Fungi</taxon>
        <taxon>Dikarya</taxon>
        <taxon>Ascomycota</taxon>
        <taxon>Pezizomycotina</taxon>
        <taxon>Eurotiomycetes</taxon>
        <taxon>Chaetothyriomycetidae</taxon>
        <taxon>Chaetothyriales</taxon>
        <taxon>Cyphellophoraceae</taxon>
        <taxon>Cyphellophora</taxon>
    </lineage>
</organism>
<evidence type="ECO:0000313" key="3">
    <source>
        <dbReference type="EMBL" id="KPI35207.1"/>
    </source>
</evidence>
<feature type="region of interest" description="Disordered" evidence="2">
    <location>
        <begin position="523"/>
        <end position="803"/>
    </location>
</feature>
<feature type="compositionally biased region" description="Low complexity" evidence="2">
    <location>
        <begin position="721"/>
        <end position="764"/>
    </location>
</feature>
<gene>
    <name evidence="3" type="ORF">AB675_10131</name>
</gene>
<dbReference type="PANTHER" id="PTHR46430:SF2">
    <property type="entry name" value="CHITIN SYNTHASE REGULATORY FACTOR 4"/>
    <property type="match status" value="1"/>
</dbReference>
<feature type="compositionally biased region" description="Polar residues" evidence="2">
    <location>
        <begin position="52"/>
        <end position="61"/>
    </location>
</feature>
<feature type="compositionally biased region" description="Low complexity" evidence="2">
    <location>
        <begin position="113"/>
        <end position="126"/>
    </location>
</feature>
<reference evidence="3 4" key="1">
    <citation type="submission" date="2015-06" db="EMBL/GenBank/DDBJ databases">
        <title>Draft genome of the ant-associated black yeast Phialophora attae CBS 131958.</title>
        <authorList>
            <person name="Moreno L.F."/>
            <person name="Stielow B.J."/>
            <person name="de Hoog S."/>
            <person name="Vicente V.A."/>
            <person name="Weiss V.A."/>
            <person name="de Vries M."/>
            <person name="Cruz L.M."/>
            <person name="Souza E.M."/>
        </authorList>
    </citation>
    <scope>NUCLEOTIDE SEQUENCE [LARGE SCALE GENOMIC DNA]</scope>
    <source>
        <strain evidence="3 4">CBS 131958</strain>
    </source>
</reference>
<dbReference type="EMBL" id="LFJN01000043">
    <property type="protein sequence ID" value="KPI35207.1"/>
    <property type="molecule type" value="Genomic_DNA"/>
</dbReference>
<protein>
    <submittedName>
        <fullName evidence="3">Chitin synthase regulatory factor 4</fullName>
    </submittedName>
</protein>
<feature type="compositionally biased region" description="Pro residues" evidence="2">
    <location>
        <begin position="688"/>
        <end position="704"/>
    </location>
</feature>
<evidence type="ECO:0000256" key="1">
    <source>
        <dbReference type="ARBA" id="ARBA00022737"/>
    </source>
</evidence>
<feature type="compositionally biased region" description="Polar residues" evidence="2">
    <location>
        <begin position="135"/>
        <end position="150"/>
    </location>
</feature>
<dbReference type="InterPro" id="IPR051726">
    <property type="entry name" value="Chitin_Synth_Reg"/>
</dbReference>
<dbReference type="Proteomes" id="UP000038010">
    <property type="component" value="Unassembled WGS sequence"/>
</dbReference>
<dbReference type="OrthoDB" id="4095816at2759"/>
<proteinExistence type="predicted"/>
<keyword evidence="1" id="KW-0677">Repeat</keyword>
<dbReference type="InterPro" id="IPR011990">
    <property type="entry name" value="TPR-like_helical_dom_sf"/>
</dbReference>
<name>A0A0N1NXM5_9EURO</name>
<dbReference type="PANTHER" id="PTHR46430">
    <property type="entry name" value="PROTEIN SKT5-RELATED"/>
    <property type="match status" value="1"/>
</dbReference>
<dbReference type="InterPro" id="IPR006597">
    <property type="entry name" value="Sel1-like"/>
</dbReference>
<dbReference type="VEuPathDB" id="FungiDB:AB675_10131"/>
<feature type="compositionally biased region" description="Polar residues" evidence="2">
    <location>
        <begin position="81"/>
        <end position="106"/>
    </location>
</feature>
<feature type="region of interest" description="Disordered" evidence="2">
    <location>
        <begin position="13"/>
        <end position="174"/>
    </location>
</feature>
<evidence type="ECO:0000313" key="4">
    <source>
        <dbReference type="Proteomes" id="UP000038010"/>
    </source>
</evidence>
<feature type="compositionally biased region" description="Polar residues" evidence="2">
    <location>
        <begin position="599"/>
        <end position="616"/>
    </location>
</feature>
<sequence length="803" mass="87709">MAYNTSATFYPGGDDSYYVPEMVQPAPHRPGDHPTNMPHNVAQMENAAQGGHHNQSSNGWHQSPMPPRIDSYQPPHDSYASPASSGYTTATPTSVYSQQSPATYQQPAPPVSQTYQQPPTSGYQQPSPQPPQTYDHGQQYSTGLPETPNFSPFPALRNPPPNIPPTDEQKEDTLEKARQAVLACNDPEVQLTWAQDVLQYAEIAQQNEQRISLTQNPRPRTPRIEKQLRDDALKITNFLADQHHPKAEFMRGTWLEFGRFGERVDKKEAFHCYSRAAEKGYVRAHYRIGMQFEASQDALKAIKYYQRGVDAGDAASCYRLGMMTLLGQHGQFQDFEHGINLIYKSAEAADDNAPQGAYVYGMLKAGELSQVHVPERFCPKDTVAAKTNIEKAAYLGFSKAQVRMGAAYELGELGCPFDPALSLHYNALAARQGETEAEMAISKWFLCGHEGVFEKNEEMAFTYAQRAAVSGLGTAQFAMGYFYEVGIYVSPDYSTAQEWYRKAAEAGNADAAGRVEAIKRSKTLSRKDHEAQAVSRIKQSRPNVNVGSTAATLDMPDPSRLSLNTNSSAPYPSGPPGMPQSTSHPDFRPASAFGVNPNLRPNSATGYGSPQQQMYPPQNRPSPQPYGNGQGSYGPPGPVRGSAPPQQYGGPGGGRPSPRPGTTSPHQQPTNRPPVDIGYIAPLEQRQPRPPHPAEAPRPRPSPGPGMHGGGPGGRPPPQQRPIGHQQPSPAPQKQPQKPQQPQQKPMPQQQQKPVQPTGPQQKPNKVAPSRIEPGKISQGQGPNTFEAMGIPNKKAKGDCIVM</sequence>
<feature type="compositionally biased region" description="Polar residues" evidence="2">
    <location>
        <begin position="561"/>
        <end position="570"/>
    </location>
</feature>
<feature type="compositionally biased region" description="Polar residues" evidence="2">
    <location>
        <begin position="540"/>
        <end position="551"/>
    </location>
</feature>
<accession>A0A0N1NXM5</accession>
<keyword evidence="4" id="KW-1185">Reference proteome</keyword>
<dbReference type="SUPFAM" id="SSF81901">
    <property type="entry name" value="HCP-like"/>
    <property type="match status" value="2"/>
</dbReference>
<dbReference type="Pfam" id="PF08238">
    <property type="entry name" value="Sel1"/>
    <property type="match status" value="6"/>
</dbReference>
<dbReference type="RefSeq" id="XP_017995170.1">
    <property type="nucleotide sequence ID" value="XM_018138881.1"/>
</dbReference>
<dbReference type="Gene3D" id="1.25.40.10">
    <property type="entry name" value="Tetratricopeptide repeat domain"/>
    <property type="match status" value="2"/>
</dbReference>
<comment type="caution">
    <text evidence="3">The sequence shown here is derived from an EMBL/GenBank/DDBJ whole genome shotgun (WGS) entry which is preliminary data.</text>
</comment>
<dbReference type="AlphaFoldDB" id="A0A0N1NXM5"/>
<dbReference type="STRING" id="1664694.A0A0N1NXM5"/>
<dbReference type="GeneID" id="28730761"/>
<dbReference type="SMART" id="SM00671">
    <property type="entry name" value="SEL1"/>
    <property type="match status" value="7"/>
</dbReference>